<dbReference type="VEuPathDB" id="VectorBase:GAUT008996"/>
<feature type="binding site" evidence="10">
    <location>
        <position position="106"/>
    </location>
    <ligand>
        <name>substrate</name>
    </ligand>
</feature>
<dbReference type="InterPro" id="IPR001557">
    <property type="entry name" value="L-lactate/malate_DH"/>
</dbReference>
<evidence type="ECO:0000313" key="16">
    <source>
        <dbReference type="Proteomes" id="UP000078200"/>
    </source>
</evidence>
<feature type="binding site" evidence="11">
    <location>
        <begin position="143"/>
        <end position="145"/>
    </location>
    <ligand>
        <name>NAD(+)</name>
        <dbReference type="ChEBI" id="CHEBI:57540"/>
    </ligand>
</feature>
<dbReference type="Gene3D" id="3.40.50.720">
    <property type="entry name" value="NAD(P)-binding Rossmann-like Domain"/>
    <property type="match status" value="1"/>
</dbReference>
<accession>A0A1A9UM48</accession>
<organism evidence="15 16">
    <name type="scientific">Glossina austeni</name>
    <name type="common">Savannah tsetse fly</name>
    <dbReference type="NCBI Taxonomy" id="7395"/>
    <lineage>
        <taxon>Eukaryota</taxon>
        <taxon>Metazoa</taxon>
        <taxon>Ecdysozoa</taxon>
        <taxon>Arthropoda</taxon>
        <taxon>Hexapoda</taxon>
        <taxon>Insecta</taxon>
        <taxon>Pterygota</taxon>
        <taxon>Neoptera</taxon>
        <taxon>Endopterygota</taxon>
        <taxon>Diptera</taxon>
        <taxon>Brachycera</taxon>
        <taxon>Muscomorpha</taxon>
        <taxon>Hippoboscoidea</taxon>
        <taxon>Glossinidae</taxon>
        <taxon>Glossina</taxon>
    </lineage>
</organism>
<keyword evidence="6 12" id="KW-0560">Oxidoreductase</keyword>
<sequence>MLRQFARTFFNISMSKRNLSTTATLSSRVTIAGAVGGVGQALAMLVKTNTRVSDLGLYDLEDTKGLAADLSHIDTYSAVHAFAGKDQLRKSLMCSKILVIAAGAIRTDVKASRDSLFEKNVGIVGEIVMEAAEVCPDAMFVIITNPVNSFVPLTAEILKSKNVYDPKRLFGMSFMNSVRASTFVGDALIRNPQKTKIPVIGGHSRSTIVPVFSGIEPPIDMEEELKTEIYNRVLNGGEAVLKAKKGKGTSQLAVAYAAKMLCDALLEGLENAPARGTALVPSELTKSPYFSSSFELNAKGIKKLLKLPELDADEKQYLEQCMRTLDKEIQKGVEQAKKIIDAEAKKPKNKTGKEDCN</sequence>
<dbReference type="EnsemblMetazoa" id="GAUT008996-RA">
    <property type="protein sequence ID" value="GAUT008996-PA"/>
    <property type="gene ID" value="GAUT008996"/>
</dbReference>
<reference evidence="15" key="1">
    <citation type="submission" date="2020-05" db="UniProtKB">
        <authorList>
            <consortium name="EnsemblMetazoa"/>
        </authorList>
    </citation>
    <scope>IDENTIFICATION</scope>
    <source>
        <strain evidence="15">TTRI</strain>
    </source>
</reference>
<evidence type="ECO:0000256" key="10">
    <source>
        <dbReference type="PIRSR" id="PIRSR000102-2"/>
    </source>
</evidence>
<dbReference type="InterPro" id="IPR015955">
    <property type="entry name" value="Lactate_DH/Glyco_Ohase_4_C"/>
</dbReference>
<dbReference type="AlphaFoldDB" id="A0A1A9UM48"/>
<feature type="binding site" evidence="11">
    <location>
        <begin position="33"/>
        <end position="39"/>
    </location>
    <ligand>
        <name>NAD(+)</name>
        <dbReference type="ChEBI" id="CHEBI:57540"/>
    </ligand>
</feature>
<evidence type="ECO:0000256" key="4">
    <source>
        <dbReference type="ARBA" id="ARBA00016075"/>
    </source>
</evidence>
<keyword evidence="5" id="KW-0816">Tricarboxylic acid cycle</keyword>
<feature type="domain" description="Lactate/malate dehydrogenase N-terminal" evidence="13">
    <location>
        <begin position="28"/>
        <end position="171"/>
    </location>
</feature>
<evidence type="ECO:0000256" key="2">
    <source>
        <dbReference type="ARBA" id="ARBA00011738"/>
    </source>
</evidence>
<comment type="catalytic activity">
    <reaction evidence="8">
        <text>(S)-malate + NAD(+) = oxaloacetate + NADH + H(+)</text>
        <dbReference type="Rhea" id="RHEA:21432"/>
        <dbReference type="ChEBI" id="CHEBI:15378"/>
        <dbReference type="ChEBI" id="CHEBI:15589"/>
        <dbReference type="ChEBI" id="CHEBI:16452"/>
        <dbReference type="ChEBI" id="CHEBI:57540"/>
        <dbReference type="ChEBI" id="CHEBI:57945"/>
        <dbReference type="EC" id="1.1.1.37"/>
    </reaction>
</comment>
<feature type="binding site" evidence="11">
    <location>
        <position position="59"/>
    </location>
    <ligand>
        <name>NAD(+)</name>
        <dbReference type="ChEBI" id="CHEBI:57540"/>
    </ligand>
</feature>
<name>A0A1A9UM48_GLOAU</name>
<dbReference type="GO" id="GO:0030060">
    <property type="term" value="F:L-malate dehydrogenase (NAD+) activity"/>
    <property type="evidence" value="ECO:0007669"/>
    <property type="project" value="UniProtKB-EC"/>
</dbReference>
<dbReference type="PANTHER" id="PTHR11540">
    <property type="entry name" value="MALATE AND LACTATE DEHYDROGENASE"/>
    <property type="match status" value="1"/>
</dbReference>
<dbReference type="PIRSF" id="PIRSF000102">
    <property type="entry name" value="Lac_mal_DH"/>
    <property type="match status" value="1"/>
</dbReference>
<evidence type="ECO:0000259" key="13">
    <source>
        <dbReference type="Pfam" id="PF00056"/>
    </source>
</evidence>
<keyword evidence="7 11" id="KW-0520">NAD</keyword>
<evidence type="ECO:0000256" key="11">
    <source>
        <dbReference type="PIRSR" id="PIRSR000102-3"/>
    </source>
</evidence>
<proteinExistence type="inferred from homology"/>
<dbReference type="STRING" id="7395.A0A1A9UM48"/>
<evidence type="ECO:0000256" key="3">
    <source>
        <dbReference type="ARBA" id="ARBA00012995"/>
    </source>
</evidence>
<keyword evidence="16" id="KW-1185">Reference proteome</keyword>
<dbReference type="GO" id="GO:0006099">
    <property type="term" value="P:tricarboxylic acid cycle"/>
    <property type="evidence" value="ECO:0007669"/>
    <property type="project" value="UniProtKB-KW"/>
</dbReference>
<comment type="subunit">
    <text evidence="2">Homodimer.</text>
</comment>
<dbReference type="InterPro" id="IPR001236">
    <property type="entry name" value="Lactate/malate_DH_N"/>
</dbReference>
<feature type="binding site" evidence="10">
    <location>
        <position position="179"/>
    </location>
    <ligand>
        <name>substrate</name>
    </ligand>
</feature>
<feature type="domain" description="Lactate/malate dehydrogenase C-terminal" evidence="14">
    <location>
        <begin position="177"/>
        <end position="334"/>
    </location>
</feature>
<comment type="similarity">
    <text evidence="1">Belongs to the LDH/MDH superfamily. MDH type 1 family.</text>
</comment>
<feature type="binding site" evidence="11">
    <location>
        <position position="120"/>
    </location>
    <ligand>
        <name>NAD(+)</name>
        <dbReference type="ChEBI" id="CHEBI:57540"/>
    </ligand>
</feature>
<evidence type="ECO:0000256" key="1">
    <source>
        <dbReference type="ARBA" id="ARBA00008824"/>
    </source>
</evidence>
<protein>
    <recommendedName>
        <fullName evidence="4">Malate dehydrogenase, mitochondrial</fullName>
        <ecNumber evidence="3">1.1.1.37</ecNumber>
    </recommendedName>
</protein>
<feature type="binding site" evidence="10">
    <location>
        <position position="145"/>
    </location>
    <ligand>
        <name>substrate</name>
    </ligand>
</feature>
<dbReference type="InterPro" id="IPR036291">
    <property type="entry name" value="NAD(P)-bd_dom_sf"/>
</dbReference>
<dbReference type="EC" id="1.1.1.37" evidence="3"/>
<dbReference type="InterPro" id="IPR022383">
    <property type="entry name" value="Lactate/malate_DH_C"/>
</dbReference>
<dbReference type="InterPro" id="IPR010097">
    <property type="entry name" value="Malate_DH_type1"/>
</dbReference>
<dbReference type="FunFam" id="3.40.50.720:FF:000268">
    <property type="entry name" value="Malate dehydrogenase"/>
    <property type="match status" value="1"/>
</dbReference>
<dbReference type="FunFam" id="3.90.110.10:FF:000009">
    <property type="entry name" value="Malate dehydrogenase"/>
    <property type="match status" value="1"/>
</dbReference>
<dbReference type="GO" id="GO:0070013">
    <property type="term" value="C:intracellular organelle lumen"/>
    <property type="evidence" value="ECO:0007669"/>
    <property type="project" value="UniProtKB-ARBA"/>
</dbReference>
<dbReference type="SUPFAM" id="SSF56327">
    <property type="entry name" value="LDH C-terminal domain-like"/>
    <property type="match status" value="1"/>
</dbReference>
<evidence type="ECO:0000256" key="5">
    <source>
        <dbReference type="ARBA" id="ARBA00022532"/>
    </source>
</evidence>
<dbReference type="Proteomes" id="UP000078200">
    <property type="component" value="Unassembled WGS sequence"/>
</dbReference>
<dbReference type="GO" id="GO:0019752">
    <property type="term" value="P:carboxylic acid metabolic process"/>
    <property type="evidence" value="ECO:0007669"/>
    <property type="project" value="InterPro"/>
</dbReference>
<dbReference type="NCBIfam" id="TIGR01772">
    <property type="entry name" value="MDH_euk_gproteo"/>
    <property type="match status" value="1"/>
</dbReference>
<evidence type="ECO:0000259" key="14">
    <source>
        <dbReference type="Pfam" id="PF02866"/>
    </source>
</evidence>
<dbReference type="GO" id="GO:0005737">
    <property type="term" value="C:cytoplasm"/>
    <property type="evidence" value="ECO:0007669"/>
    <property type="project" value="TreeGrafter"/>
</dbReference>
<dbReference type="Gene3D" id="3.90.110.10">
    <property type="entry name" value="Lactate dehydrogenase/glycoside hydrolase, family 4, C-terminal"/>
    <property type="match status" value="1"/>
</dbReference>
<dbReference type="PANTHER" id="PTHR11540:SF16">
    <property type="entry name" value="MALATE DEHYDROGENASE, MITOCHONDRIAL"/>
    <property type="match status" value="1"/>
</dbReference>
<dbReference type="SUPFAM" id="SSF51735">
    <property type="entry name" value="NAD(P)-binding Rossmann-fold domains"/>
    <property type="match status" value="1"/>
</dbReference>
<evidence type="ECO:0000256" key="6">
    <source>
        <dbReference type="ARBA" id="ARBA00023002"/>
    </source>
</evidence>
<evidence type="ECO:0000313" key="15">
    <source>
        <dbReference type="EnsemblMetazoa" id="GAUT008996-PA"/>
    </source>
</evidence>
<evidence type="ECO:0000256" key="12">
    <source>
        <dbReference type="RuleBase" id="RU003369"/>
    </source>
</evidence>
<evidence type="ECO:0000256" key="8">
    <source>
        <dbReference type="ARBA" id="ARBA00048313"/>
    </source>
</evidence>
<evidence type="ECO:0000256" key="7">
    <source>
        <dbReference type="ARBA" id="ARBA00023027"/>
    </source>
</evidence>
<feature type="active site" description="Proton acceptor" evidence="9">
    <location>
        <position position="203"/>
    </location>
</feature>
<dbReference type="Pfam" id="PF00056">
    <property type="entry name" value="Ldh_1_N"/>
    <property type="match status" value="1"/>
</dbReference>
<dbReference type="Pfam" id="PF02866">
    <property type="entry name" value="Ldh_1_C"/>
    <property type="match status" value="1"/>
</dbReference>
<evidence type="ECO:0000256" key="9">
    <source>
        <dbReference type="PIRSR" id="PIRSR000102-1"/>
    </source>
</evidence>
<feature type="binding site" evidence="10">
    <location>
        <position position="113"/>
    </location>
    <ligand>
        <name>substrate</name>
    </ligand>
</feature>